<comment type="caution">
    <text evidence="1">The sequence shown here is derived from an EMBL/GenBank/DDBJ whole genome shotgun (WGS) entry which is preliminary data.</text>
</comment>
<feature type="non-terminal residue" evidence="1">
    <location>
        <position position="1"/>
    </location>
</feature>
<feature type="non-terminal residue" evidence="1">
    <location>
        <position position="242"/>
    </location>
</feature>
<gene>
    <name evidence="1" type="ORF">S01H1_73372</name>
</gene>
<evidence type="ECO:0000313" key="1">
    <source>
        <dbReference type="EMBL" id="GAG29094.1"/>
    </source>
</evidence>
<name>X0WDP7_9ZZZZ</name>
<proteinExistence type="predicted"/>
<dbReference type="EMBL" id="BARS01049024">
    <property type="protein sequence ID" value="GAG29094.1"/>
    <property type="molecule type" value="Genomic_DNA"/>
</dbReference>
<accession>X0WDP7</accession>
<protein>
    <submittedName>
        <fullName evidence="1">Uncharacterized protein</fullName>
    </submittedName>
</protein>
<organism evidence="1">
    <name type="scientific">marine sediment metagenome</name>
    <dbReference type="NCBI Taxonomy" id="412755"/>
    <lineage>
        <taxon>unclassified sequences</taxon>
        <taxon>metagenomes</taxon>
        <taxon>ecological metagenomes</taxon>
    </lineage>
</organism>
<reference evidence="1" key="1">
    <citation type="journal article" date="2014" name="Front. Microbiol.">
        <title>High frequency of phylogenetically diverse reductive dehalogenase-homologous genes in deep subseafloor sedimentary metagenomes.</title>
        <authorList>
            <person name="Kawai M."/>
            <person name="Futagami T."/>
            <person name="Toyoda A."/>
            <person name="Takaki Y."/>
            <person name="Nishi S."/>
            <person name="Hori S."/>
            <person name="Arai W."/>
            <person name="Tsubouchi T."/>
            <person name="Morono Y."/>
            <person name="Uchiyama I."/>
            <person name="Ito T."/>
            <person name="Fujiyama A."/>
            <person name="Inagaki F."/>
            <person name="Takami H."/>
        </authorList>
    </citation>
    <scope>NUCLEOTIDE SEQUENCE</scope>
    <source>
        <strain evidence="1">Expedition CK06-06</strain>
    </source>
</reference>
<dbReference type="AlphaFoldDB" id="X0WDP7"/>
<sequence>GNGTDEDGVIDTSKGNGGAAGAISLTSTSASMEVNSTVRSLGGSAGAVGTGGGTAGSGANLLFIADNDMTIQASAAISSAKGSVGTGGSAGNINLVADNATPASVGSGQFTVATGATTTCATDSLKIYTSRFNLNSITTDGTPLNGAAFTGDGSQDVQNKYGVYYPAGSVTGGEDYAVFYKAFDGKGGDGGAAGTISITSTSVLLDIDANILNTGGAGGDGTAVSGVIDTSKGNGGAAGAIS</sequence>